<keyword evidence="2" id="KW-0808">Transferase</keyword>
<comment type="caution">
    <text evidence="4">The sequence shown here is derived from an EMBL/GenBank/DDBJ whole genome shotgun (WGS) entry which is preliminary data.</text>
</comment>
<proteinExistence type="inferred from homology"/>
<accession>A0AA89C733</accession>
<keyword evidence="5" id="KW-1185">Reference proteome</keyword>
<dbReference type="InterPro" id="IPR027417">
    <property type="entry name" value="P-loop_NTPase"/>
</dbReference>
<evidence type="ECO:0000313" key="5">
    <source>
        <dbReference type="Proteomes" id="UP001186944"/>
    </source>
</evidence>
<evidence type="ECO:0000256" key="1">
    <source>
        <dbReference type="ARBA" id="ARBA00005771"/>
    </source>
</evidence>
<dbReference type="AlphaFoldDB" id="A0AA89C733"/>
<dbReference type="InterPro" id="IPR000863">
    <property type="entry name" value="Sulfotransferase_dom"/>
</dbReference>
<name>A0AA89C733_PINIB</name>
<dbReference type="Pfam" id="PF00685">
    <property type="entry name" value="Sulfotransfer_1"/>
    <property type="match status" value="1"/>
</dbReference>
<dbReference type="PANTHER" id="PTHR11783">
    <property type="entry name" value="SULFOTRANSFERASE SULT"/>
    <property type="match status" value="1"/>
</dbReference>
<comment type="similarity">
    <text evidence="1">Belongs to the sulfotransferase 1 family.</text>
</comment>
<evidence type="ECO:0000313" key="4">
    <source>
        <dbReference type="EMBL" id="KAK3102153.1"/>
    </source>
</evidence>
<gene>
    <name evidence="4" type="ORF">FSP39_009195</name>
</gene>
<sequence>MDEQYLREGRFHHTDGDIEFDFLTVDGIGLPSFCPSYTPGGFSKRIKDIIDLDCRKVDIILATYQKCDMLYGTWFDYEKEMAIAKESNKNIHTIHYEELKKNPIKEIEALSSFLKIEATDTLLTDIATKCSFENLKKADEEIKVFPNEIFRKPKRGKGPDEFRKKPNSYRKGIVGDWKSHFTVAQNEQFDNFYEAEMKNAAVRVVY</sequence>
<feature type="domain" description="Sulfotransferase" evidence="3">
    <location>
        <begin position="64"/>
        <end position="199"/>
    </location>
</feature>
<dbReference type="Proteomes" id="UP001186944">
    <property type="component" value="Unassembled WGS sequence"/>
</dbReference>
<organism evidence="4 5">
    <name type="scientific">Pinctada imbricata</name>
    <name type="common">Atlantic pearl-oyster</name>
    <name type="synonym">Pinctada martensii</name>
    <dbReference type="NCBI Taxonomy" id="66713"/>
    <lineage>
        <taxon>Eukaryota</taxon>
        <taxon>Metazoa</taxon>
        <taxon>Spiralia</taxon>
        <taxon>Lophotrochozoa</taxon>
        <taxon>Mollusca</taxon>
        <taxon>Bivalvia</taxon>
        <taxon>Autobranchia</taxon>
        <taxon>Pteriomorphia</taxon>
        <taxon>Pterioida</taxon>
        <taxon>Pterioidea</taxon>
        <taxon>Pteriidae</taxon>
        <taxon>Pinctada</taxon>
    </lineage>
</organism>
<protein>
    <recommendedName>
        <fullName evidence="3">Sulfotransferase domain-containing protein</fullName>
    </recommendedName>
</protein>
<evidence type="ECO:0000256" key="2">
    <source>
        <dbReference type="ARBA" id="ARBA00022679"/>
    </source>
</evidence>
<dbReference type="GO" id="GO:0008146">
    <property type="term" value="F:sulfotransferase activity"/>
    <property type="evidence" value="ECO:0007669"/>
    <property type="project" value="InterPro"/>
</dbReference>
<dbReference type="EMBL" id="VSWD01000005">
    <property type="protein sequence ID" value="KAK3102153.1"/>
    <property type="molecule type" value="Genomic_DNA"/>
</dbReference>
<dbReference type="SUPFAM" id="SSF52540">
    <property type="entry name" value="P-loop containing nucleoside triphosphate hydrolases"/>
    <property type="match status" value="1"/>
</dbReference>
<dbReference type="Gene3D" id="3.40.50.300">
    <property type="entry name" value="P-loop containing nucleotide triphosphate hydrolases"/>
    <property type="match status" value="1"/>
</dbReference>
<evidence type="ECO:0000259" key="3">
    <source>
        <dbReference type="Pfam" id="PF00685"/>
    </source>
</evidence>
<reference evidence="4" key="1">
    <citation type="submission" date="2019-08" db="EMBL/GenBank/DDBJ databases">
        <title>The improved chromosome-level genome for the pearl oyster Pinctada fucata martensii using PacBio sequencing and Hi-C.</title>
        <authorList>
            <person name="Zheng Z."/>
        </authorList>
    </citation>
    <scope>NUCLEOTIDE SEQUENCE</scope>
    <source>
        <strain evidence="4">ZZ-2019</strain>
        <tissue evidence="4">Adductor muscle</tissue>
    </source>
</reference>